<keyword evidence="2" id="KW-0472">Membrane</keyword>
<feature type="compositionally biased region" description="Polar residues" evidence="1">
    <location>
        <begin position="24"/>
        <end position="40"/>
    </location>
</feature>
<gene>
    <name evidence="3" type="ORF">E8E13_007123</name>
</gene>
<comment type="caution">
    <text evidence="3">The sequence shown here is derived from an EMBL/GenBank/DDBJ whole genome shotgun (WGS) entry which is preliminary data.</text>
</comment>
<sequence>MGRYERSAGMSALMNPGPRELPSPRTTSNSQSSPALSTPASPHDEAGAYDAGDIAMENVFASPLSSPDAFTRGDNRGSYMSLNEPLGKHAADNISLLSHRSRHPHTKHFDRNQARKYLFREGGVKLLVTIFFSALMCIALKSWEGFREPLVLSKIEVRIFNAIMIGLSLCLGLNLLASLKNYASILRWSLLSRRYVSLEAFDLILGLERLSNVVKLMVISFPLVRRQKYLRKLRWFKDARQDDTKWTWLVCLLWLGINVGSQVLVAISSLFYPMDPSSFPLLTSGDVTIANLEQWAPLTSATENATALEAAWMFGMEAIVYPVFRPNETQNDLSGLAGTPLYKTANGAYEYRFYNRNPAHQFSNYLLSKRSIKATTECSKIPVKDWRDKNGDLQTKAKFPGEGWEMYISPQNGAGALAWSASVGQFCGPRCTNFTVLQERTYGSESHVVNETSIFVCNSTVSTVEWSSNEDDIVLLPSDPDIVAVQGTDEFARTAAGAMGFTGTTWNGWDDRQTRLYTSGSKWSPRHIVSAEEVEDMLARFTIGAIAAFDDHGIRHDVKNQHVVPSPGQQLNVDWSYILSILGGICGLQFAALCCLLVFANRTIVRDESHFSLAMLLSPVVGRIGKEGGGMNMSGDEIKNHPKLQFKKIQYSYREGKNGNPHQVDILWEGKDSRESRKSWVPGIYN</sequence>
<keyword evidence="2" id="KW-0812">Transmembrane</keyword>
<dbReference type="Proteomes" id="UP000801428">
    <property type="component" value="Unassembled WGS sequence"/>
</dbReference>
<feature type="transmembrane region" description="Helical" evidence="2">
    <location>
        <begin position="246"/>
        <end position="272"/>
    </location>
</feature>
<evidence type="ECO:0000256" key="1">
    <source>
        <dbReference type="SAM" id="MobiDB-lite"/>
    </source>
</evidence>
<evidence type="ECO:0000256" key="2">
    <source>
        <dbReference type="SAM" id="Phobius"/>
    </source>
</evidence>
<feature type="transmembrane region" description="Helical" evidence="2">
    <location>
        <begin position="575"/>
        <end position="600"/>
    </location>
</feature>
<keyword evidence="2" id="KW-1133">Transmembrane helix</keyword>
<accession>A0A9P4W5H9</accession>
<feature type="transmembrane region" description="Helical" evidence="2">
    <location>
        <begin position="160"/>
        <end position="183"/>
    </location>
</feature>
<organism evidence="3 4">
    <name type="scientific">Curvularia kusanoi</name>
    <name type="common">Cochliobolus kusanoi</name>
    <dbReference type="NCBI Taxonomy" id="90978"/>
    <lineage>
        <taxon>Eukaryota</taxon>
        <taxon>Fungi</taxon>
        <taxon>Dikarya</taxon>
        <taxon>Ascomycota</taxon>
        <taxon>Pezizomycotina</taxon>
        <taxon>Dothideomycetes</taxon>
        <taxon>Pleosporomycetidae</taxon>
        <taxon>Pleosporales</taxon>
        <taxon>Pleosporineae</taxon>
        <taxon>Pleosporaceae</taxon>
        <taxon>Curvularia</taxon>
    </lineage>
</organism>
<proteinExistence type="predicted"/>
<feature type="region of interest" description="Disordered" evidence="1">
    <location>
        <begin position="1"/>
        <end position="48"/>
    </location>
</feature>
<keyword evidence="4" id="KW-1185">Reference proteome</keyword>
<dbReference type="AlphaFoldDB" id="A0A9P4W5H9"/>
<dbReference type="OrthoDB" id="3596604at2759"/>
<reference evidence="3" key="1">
    <citation type="submission" date="2019-04" db="EMBL/GenBank/DDBJ databases">
        <title>Sequencing of skin fungus with MAO and IRED activity.</title>
        <authorList>
            <person name="Marsaioli A.J."/>
            <person name="Bonatto J.M.C."/>
            <person name="Reis Junior O."/>
        </authorList>
    </citation>
    <scope>NUCLEOTIDE SEQUENCE</scope>
    <source>
        <strain evidence="3">30M1</strain>
    </source>
</reference>
<evidence type="ECO:0000313" key="3">
    <source>
        <dbReference type="EMBL" id="KAF3000215.1"/>
    </source>
</evidence>
<protein>
    <submittedName>
        <fullName evidence="3">Uncharacterized protein</fullName>
    </submittedName>
</protein>
<name>A0A9P4W5H9_CURKU</name>
<evidence type="ECO:0000313" key="4">
    <source>
        <dbReference type="Proteomes" id="UP000801428"/>
    </source>
</evidence>
<dbReference type="EMBL" id="SWKU01000015">
    <property type="protein sequence ID" value="KAF3000215.1"/>
    <property type="molecule type" value="Genomic_DNA"/>
</dbReference>
<feature type="transmembrane region" description="Helical" evidence="2">
    <location>
        <begin position="122"/>
        <end position="140"/>
    </location>
</feature>